<feature type="domain" description="Kinesin motor" evidence="3">
    <location>
        <begin position="30"/>
        <end position="458"/>
    </location>
</feature>
<feature type="region of interest" description="Disordered" evidence="2">
    <location>
        <begin position="1"/>
        <end position="30"/>
    </location>
</feature>
<dbReference type="GO" id="GO:0005874">
    <property type="term" value="C:microtubule"/>
    <property type="evidence" value="ECO:0007669"/>
    <property type="project" value="TreeGrafter"/>
</dbReference>
<dbReference type="InterPro" id="IPR027417">
    <property type="entry name" value="P-loop_NTPase"/>
</dbReference>
<dbReference type="GO" id="GO:0007018">
    <property type="term" value="P:microtubule-based movement"/>
    <property type="evidence" value="ECO:0007669"/>
    <property type="project" value="InterPro"/>
</dbReference>
<feature type="compositionally biased region" description="Low complexity" evidence="2">
    <location>
        <begin position="7"/>
        <end position="27"/>
    </location>
</feature>
<evidence type="ECO:0000313" key="4">
    <source>
        <dbReference type="EMBL" id="CAB9505402.1"/>
    </source>
</evidence>
<dbReference type="GO" id="GO:0016887">
    <property type="term" value="F:ATP hydrolysis activity"/>
    <property type="evidence" value="ECO:0007669"/>
    <property type="project" value="TreeGrafter"/>
</dbReference>
<dbReference type="AlphaFoldDB" id="A0A9N8DMK5"/>
<keyword evidence="5" id="KW-1185">Reference proteome</keyword>
<dbReference type="PRINTS" id="PR00380">
    <property type="entry name" value="KINESINHEAVY"/>
</dbReference>
<dbReference type="InterPro" id="IPR027640">
    <property type="entry name" value="Kinesin-like_fam"/>
</dbReference>
<gene>
    <name evidence="4" type="ORF">SEMRO_229_G093180.1</name>
</gene>
<keyword evidence="1" id="KW-0067">ATP-binding</keyword>
<evidence type="ECO:0000313" key="5">
    <source>
        <dbReference type="Proteomes" id="UP001153069"/>
    </source>
</evidence>
<feature type="binding site" evidence="1">
    <location>
        <begin position="137"/>
        <end position="144"/>
    </location>
    <ligand>
        <name>ATP</name>
        <dbReference type="ChEBI" id="CHEBI:30616"/>
    </ligand>
</feature>
<dbReference type="Gene3D" id="3.40.850.10">
    <property type="entry name" value="Kinesin motor domain"/>
    <property type="match status" value="1"/>
</dbReference>
<evidence type="ECO:0000256" key="2">
    <source>
        <dbReference type="SAM" id="MobiDB-lite"/>
    </source>
</evidence>
<dbReference type="PROSITE" id="PS50067">
    <property type="entry name" value="KINESIN_MOTOR_2"/>
    <property type="match status" value="1"/>
</dbReference>
<reference evidence="4" key="1">
    <citation type="submission" date="2020-06" db="EMBL/GenBank/DDBJ databases">
        <authorList>
            <consortium name="Plant Systems Biology data submission"/>
        </authorList>
    </citation>
    <scope>NUCLEOTIDE SEQUENCE</scope>
    <source>
        <strain evidence="4">D6</strain>
    </source>
</reference>
<proteinExistence type="inferred from homology"/>
<evidence type="ECO:0000259" key="3">
    <source>
        <dbReference type="PROSITE" id="PS50067"/>
    </source>
</evidence>
<dbReference type="GO" id="GO:0008017">
    <property type="term" value="F:microtubule binding"/>
    <property type="evidence" value="ECO:0007669"/>
    <property type="project" value="InterPro"/>
</dbReference>
<accession>A0A9N8DMK5</accession>
<dbReference type="EMBL" id="CAICTM010000228">
    <property type="protein sequence ID" value="CAB9505402.1"/>
    <property type="molecule type" value="Genomic_DNA"/>
</dbReference>
<dbReference type="PANTHER" id="PTHR24115">
    <property type="entry name" value="KINESIN-RELATED"/>
    <property type="match status" value="1"/>
</dbReference>
<keyword evidence="1" id="KW-0505">Motor protein</keyword>
<protein>
    <submittedName>
        <fullName evidence="4">Kinesin-like protein</fullName>
    </submittedName>
</protein>
<dbReference type="Pfam" id="PF00225">
    <property type="entry name" value="Kinesin"/>
    <property type="match status" value="2"/>
</dbReference>
<dbReference type="Proteomes" id="UP001153069">
    <property type="component" value="Unassembled WGS sequence"/>
</dbReference>
<evidence type="ECO:0000256" key="1">
    <source>
        <dbReference type="PROSITE-ProRule" id="PRU00283"/>
    </source>
</evidence>
<comment type="similarity">
    <text evidence="1">Belongs to the TRAFAC class myosin-kinesin ATPase superfamily. Kinesin family.</text>
</comment>
<sequence length="476" mass="53065">MATVAGATTSNNKSSSNNKDAAASSKTGPPVQVFVRLRPLIPEEEGHEVIEFKTNDRQSQFQLKQPSQEEAPAKINPVFAGAPPLRRRKDQWKSFDGFNKILKDDKNNEQVYQATIQPLVTAVAEQPNLSACVFTYGHTGSGKSHTLLGYDDELGVYKFAAAEMLEQLADNDDNGKMMLLVRVSELYKDTVHDLLTKEQCSIRQDGKGVVQVRGPMKEDDLGRIDQLPLGKLCSTAPEVVDCVEAAVASRRVGISTHHSQSSRSHLVVELEVVTAELVEQRNLLMTRDAHLTRLKWLQTERSFGKHLDRPMPKWTKPYMDGNAPTKLRKEILQYETLVKESKQCVAKLEKNLGGTLVFCDLAGNEYARDAAGSTKEEMEEAAEINKSLLAVKEMIRSLNNNAKGKGTNHVPYRDSKLTMMLRRHLDNKAVMMAHLSPSQESWRKTINTLTYAALVGQNSKGAVGKRQQGKENKIRQ</sequence>
<organism evidence="4 5">
    <name type="scientific">Seminavis robusta</name>
    <dbReference type="NCBI Taxonomy" id="568900"/>
    <lineage>
        <taxon>Eukaryota</taxon>
        <taxon>Sar</taxon>
        <taxon>Stramenopiles</taxon>
        <taxon>Ochrophyta</taxon>
        <taxon>Bacillariophyta</taxon>
        <taxon>Bacillariophyceae</taxon>
        <taxon>Bacillariophycidae</taxon>
        <taxon>Naviculales</taxon>
        <taxon>Naviculaceae</taxon>
        <taxon>Seminavis</taxon>
    </lineage>
</organism>
<dbReference type="OrthoDB" id="3176171at2759"/>
<keyword evidence="1" id="KW-0547">Nucleotide-binding</keyword>
<dbReference type="InterPro" id="IPR001752">
    <property type="entry name" value="Kinesin_motor_dom"/>
</dbReference>
<name>A0A9N8DMK5_9STRA</name>
<dbReference type="GO" id="GO:0003777">
    <property type="term" value="F:microtubule motor activity"/>
    <property type="evidence" value="ECO:0007669"/>
    <property type="project" value="InterPro"/>
</dbReference>
<dbReference type="GO" id="GO:0005871">
    <property type="term" value="C:kinesin complex"/>
    <property type="evidence" value="ECO:0007669"/>
    <property type="project" value="TreeGrafter"/>
</dbReference>
<dbReference type="SUPFAM" id="SSF52540">
    <property type="entry name" value="P-loop containing nucleoside triphosphate hydrolases"/>
    <property type="match status" value="1"/>
</dbReference>
<comment type="caution">
    <text evidence="4">The sequence shown here is derived from an EMBL/GenBank/DDBJ whole genome shotgun (WGS) entry which is preliminary data.</text>
</comment>
<dbReference type="SMART" id="SM00129">
    <property type="entry name" value="KISc"/>
    <property type="match status" value="1"/>
</dbReference>
<dbReference type="InterPro" id="IPR036961">
    <property type="entry name" value="Kinesin_motor_dom_sf"/>
</dbReference>
<dbReference type="GO" id="GO:0005524">
    <property type="term" value="F:ATP binding"/>
    <property type="evidence" value="ECO:0007669"/>
    <property type="project" value="UniProtKB-UniRule"/>
</dbReference>